<keyword evidence="8 9" id="KW-0472">Membrane</keyword>
<accession>A0ABQ4PP74</accession>
<comment type="subcellular location">
    <subcellularLocation>
        <location evidence="1">Cell inner membrane</location>
        <topology evidence="1">Multi-pass membrane protein</topology>
    </subcellularLocation>
</comment>
<keyword evidence="6 9" id="KW-0812">Transmembrane</keyword>
<evidence type="ECO:0000256" key="3">
    <source>
        <dbReference type="ARBA" id="ARBA00018831"/>
    </source>
</evidence>
<evidence type="ECO:0000256" key="1">
    <source>
        <dbReference type="ARBA" id="ARBA00004429"/>
    </source>
</evidence>
<evidence type="ECO:0000256" key="5">
    <source>
        <dbReference type="ARBA" id="ARBA00022519"/>
    </source>
</evidence>
<comment type="similarity">
    <text evidence="2">Belongs to the UPF0208 family.</text>
</comment>
<reference evidence="10 11" key="1">
    <citation type="submission" date="2021-05" db="EMBL/GenBank/DDBJ databases">
        <title>Molecular characterization for Shewanella algae harboring chromosomal blaOXA-55-like strains isolated from clinical and environment sample.</title>
        <authorList>
            <person name="Ohama Y."/>
            <person name="Aoki K."/>
            <person name="Harada S."/>
            <person name="Moriya K."/>
            <person name="Ishii Y."/>
            <person name="Tateda K."/>
        </authorList>
    </citation>
    <scope>NUCLEOTIDE SEQUENCE [LARGE SCALE GENOMIC DNA]</scope>
    <source>
        <strain evidence="10 11">LMG 23746</strain>
    </source>
</reference>
<evidence type="ECO:0000256" key="4">
    <source>
        <dbReference type="ARBA" id="ARBA00022475"/>
    </source>
</evidence>
<keyword evidence="5" id="KW-0997">Cell inner membrane</keyword>
<evidence type="ECO:0000256" key="9">
    <source>
        <dbReference type="SAM" id="Phobius"/>
    </source>
</evidence>
<evidence type="ECO:0000256" key="6">
    <source>
        <dbReference type="ARBA" id="ARBA00022692"/>
    </source>
</evidence>
<proteinExistence type="inferred from homology"/>
<keyword evidence="7 9" id="KW-1133">Transmembrane helix</keyword>
<evidence type="ECO:0000313" key="10">
    <source>
        <dbReference type="EMBL" id="GIU50273.1"/>
    </source>
</evidence>
<organism evidence="10 11">
    <name type="scientific">Shewanella algidipiscicola</name>
    <dbReference type="NCBI Taxonomy" id="614070"/>
    <lineage>
        <taxon>Bacteria</taxon>
        <taxon>Pseudomonadati</taxon>
        <taxon>Pseudomonadota</taxon>
        <taxon>Gammaproteobacteria</taxon>
        <taxon>Alteromonadales</taxon>
        <taxon>Shewanellaceae</taxon>
        <taxon>Shewanella</taxon>
    </lineage>
</organism>
<dbReference type="NCBIfam" id="NF002493">
    <property type="entry name" value="PRK01816.1"/>
    <property type="match status" value="1"/>
</dbReference>
<feature type="transmembrane region" description="Helical" evidence="9">
    <location>
        <begin position="43"/>
        <end position="65"/>
    </location>
</feature>
<sequence length="150" mass="17098">MSSLTVKVFKTLGDGRRYMKTWPMVKQLSFYFPEYRVVRATQLGLRFMPLLAIIAAGSQLYLYGWAFLPQAITIALFFISLPIQGLFWLGWRATHPLPLSLLDWCNNLSIKLQSIGVACAPLGAKACYLDMAVILKIAFERLDNSYWENL</sequence>
<dbReference type="Proteomes" id="UP000761574">
    <property type="component" value="Unassembled WGS sequence"/>
</dbReference>
<evidence type="ECO:0000313" key="11">
    <source>
        <dbReference type="Proteomes" id="UP000761574"/>
    </source>
</evidence>
<name>A0ABQ4PP74_9GAMM</name>
<keyword evidence="11" id="KW-1185">Reference proteome</keyword>
<protein>
    <recommendedName>
        <fullName evidence="3">UPF0208 membrane protein YfbV</fullName>
    </recommendedName>
</protein>
<comment type="caution">
    <text evidence="10">The sequence shown here is derived from an EMBL/GenBank/DDBJ whole genome shotgun (WGS) entry which is preliminary data.</text>
</comment>
<dbReference type="EMBL" id="BPFB01000047">
    <property type="protein sequence ID" value="GIU50273.1"/>
    <property type="molecule type" value="Genomic_DNA"/>
</dbReference>
<keyword evidence="4" id="KW-1003">Cell membrane</keyword>
<evidence type="ECO:0000256" key="8">
    <source>
        <dbReference type="ARBA" id="ARBA00023136"/>
    </source>
</evidence>
<evidence type="ECO:0000256" key="7">
    <source>
        <dbReference type="ARBA" id="ARBA00022989"/>
    </source>
</evidence>
<gene>
    <name evidence="10" type="ORF">TUM4630_30830</name>
</gene>
<feature type="transmembrane region" description="Helical" evidence="9">
    <location>
        <begin position="71"/>
        <end position="91"/>
    </location>
</feature>
<dbReference type="InterPro" id="IPR007334">
    <property type="entry name" value="UPF0208"/>
</dbReference>
<evidence type="ECO:0000256" key="2">
    <source>
        <dbReference type="ARBA" id="ARBA00009474"/>
    </source>
</evidence>
<dbReference type="Pfam" id="PF04217">
    <property type="entry name" value="DUF412"/>
    <property type="match status" value="1"/>
</dbReference>